<evidence type="ECO:0000256" key="1">
    <source>
        <dbReference type="SAM" id="Phobius"/>
    </source>
</evidence>
<organism evidence="3 4">
    <name type="scientific">Allacma fusca</name>
    <dbReference type="NCBI Taxonomy" id="39272"/>
    <lineage>
        <taxon>Eukaryota</taxon>
        <taxon>Metazoa</taxon>
        <taxon>Ecdysozoa</taxon>
        <taxon>Arthropoda</taxon>
        <taxon>Hexapoda</taxon>
        <taxon>Collembola</taxon>
        <taxon>Symphypleona</taxon>
        <taxon>Sminthuridae</taxon>
        <taxon>Allacma</taxon>
    </lineage>
</organism>
<accession>A0A8J2LAJ8</accession>
<comment type="caution">
    <text evidence="3">The sequence shown here is derived from an EMBL/GenBank/DDBJ whole genome shotgun (WGS) entry which is preliminary data.</text>
</comment>
<feature type="transmembrane region" description="Helical" evidence="1">
    <location>
        <begin position="673"/>
        <end position="698"/>
    </location>
</feature>
<proteinExistence type="predicted"/>
<feature type="chain" id="PRO_5035254721" evidence="2">
    <location>
        <begin position="22"/>
        <end position="704"/>
    </location>
</feature>
<name>A0A8J2LAJ8_9HEXA</name>
<keyword evidence="1" id="KW-1133">Transmembrane helix</keyword>
<evidence type="ECO:0000256" key="2">
    <source>
        <dbReference type="SAM" id="SignalP"/>
    </source>
</evidence>
<keyword evidence="4" id="KW-1185">Reference proteome</keyword>
<gene>
    <name evidence="3" type="ORF">AFUS01_LOCUS38479</name>
</gene>
<sequence>MKLLVILFSLIDLCPENFSEAVIEGKNVDQIASQLKSCVLHFFQITQPIDYSKITTPFILHAFPGKKVQSKFLRKRTFKENSLRCYASFVFAESGKSVMYPKCLPSSKYFDGKFCKMRRERQEEARKKVLFFVTSPSIHIYERFELIIIFRQDSTPNEFLSRLLENIYLYLRGALIFVIFPKTFSTEDAFSNQHSLSNDTHISSTVDRFSGYFYLYEKPPLTYSFDCKVSECHKTMISTFEIATNYGKKEIWEFMMPPDERMRKSSLISVSPFQRKNPSNLFNTTYAFLCLDLCSNLTFDIFDGEVNPKIILDSAQFGGNTFDSYLQEYPVSVTIPKIFITSDSINTVTLEFKIYTTPFDLKCWIGIASVIVLVALVLSSKFFLPGHNHFAKNFTVVLLSLLESLIDQGMSIPKKRAKISDFIQSKSRSIILTAWLISGIVLSNGYKGFMKTAIITGSEFRTKWKKLEELQDFMLFFPTGPNVSWNEGNFVTYFTCEKTSQNCIRQCSVDAAEQIYTNFICSNHKEQMNIKKLSSKTISPNQFYPFCEEDLHSIIVTNLTVPKTALVVPSNEFDYYWDQVTQSMGENSKFAHNRDNGNDPYLRSATSIYVTSHFDEKYHHVAKRVQIMLSSGLYLMWEKWDQIRFPECHSDYRRSASHDSSARSLSMESSLVLALYAFLWGLLGCTLIFFVETFYYIVCGRCGI</sequence>
<feature type="signal peptide" evidence="2">
    <location>
        <begin position="1"/>
        <end position="21"/>
    </location>
</feature>
<dbReference type="AlphaFoldDB" id="A0A8J2LAJ8"/>
<keyword evidence="1" id="KW-0472">Membrane</keyword>
<protein>
    <submittedName>
        <fullName evidence="3">Uncharacterized protein</fullName>
    </submittedName>
</protein>
<keyword evidence="1" id="KW-0812">Transmembrane</keyword>
<dbReference type="Proteomes" id="UP000708208">
    <property type="component" value="Unassembled WGS sequence"/>
</dbReference>
<reference evidence="3" key="1">
    <citation type="submission" date="2021-06" db="EMBL/GenBank/DDBJ databases">
        <authorList>
            <person name="Hodson N. C."/>
            <person name="Mongue J. A."/>
            <person name="Jaron S. K."/>
        </authorList>
    </citation>
    <scope>NUCLEOTIDE SEQUENCE</scope>
</reference>
<evidence type="ECO:0000313" key="4">
    <source>
        <dbReference type="Proteomes" id="UP000708208"/>
    </source>
</evidence>
<keyword evidence="2" id="KW-0732">Signal</keyword>
<evidence type="ECO:0000313" key="3">
    <source>
        <dbReference type="EMBL" id="CAG7828558.1"/>
    </source>
</evidence>
<dbReference type="EMBL" id="CAJVCH010548010">
    <property type="protein sequence ID" value="CAG7828558.1"/>
    <property type="molecule type" value="Genomic_DNA"/>
</dbReference>